<organism evidence="2 3">
    <name type="scientific">Candidatus Uhrbacteria bacterium GW2011_GWC2_53_7</name>
    <dbReference type="NCBI Taxonomy" id="1618986"/>
    <lineage>
        <taxon>Bacteria</taxon>
        <taxon>Candidatus Uhriibacteriota</taxon>
    </lineage>
</organism>
<dbReference type="Proteomes" id="UP000033865">
    <property type="component" value="Unassembled WGS sequence"/>
</dbReference>
<comment type="caution">
    <text evidence="2">The sequence shown here is derived from an EMBL/GenBank/DDBJ whole genome shotgun (WGS) entry which is preliminary data.</text>
</comment>
<evidence type="ECO:0000256" key="1">
    <source>
        <dbReference type="SAM" id="MobiDB-lite"/>
    </source>
</evidence>
<reference evidence="2 3" key="1">
    <citation type="journal article" date="2015" name="Nature">
        <title>rRNA introns, odd ribosomes, and small enigmatic genomes across a large radiation of phyla.</title>
        <authorList>
            <person name="Brown C.T."/>
            <person name="Hug L.A."/>
            <person name="Thomas B.C."/>
            <person name="Sharon I."/>
            <person name="Castelle C.J."/>
            <person name="Singh A."/>
            <person name="Wilkins M.J."/>
            <person name="Williams K.H."/>
            <person name="Banfield J.F."/>
        </authorList>
    </citation>
    <scope>NUCLEOTIDE SEQUENCE [LARGE SCALE GENOMIC DNA]</scope>
</reference>
<gene>
    <name evidence="2" type="ORF">UY82_C0039G0004</name>
</gene>
<dbReference type="EMBL" id="LCRN01000039">
    <property type="protein sequence ID" value="KKW35404.1"/>
    <property type="molecule type" value="Genomic_DNA"/>
</dbReference>
<feature type="region of interest" description="Disordered" evidence="1">
    <location>
        <begin position="150"/>
        <end position="177"/>
    </location>
</feature>
<proteinExistence type="predicted"/>
<evidence type="ECO:0000313" key="2">
    <source>
        <dbReference type="EMBL" id="KKW35404.1"/>
    </source>
</evidence>
<sequence length="177" mass="20214">MPLFSGLPWLRGEHTEPRRDAPKHDHEDFSELEKHFFEQGEDAAAMKKSPEERISDLNIAEQEKKTGHLERGFFERSDIADMVNTLKRTGNLDSINQPPEVKVAFLRNMADQLKAKKAAFKSMNPVPFEDVQRLTKKIARMEDLQVKYGMEIDFDGGPDGGEEITLDEEEEEEPLAA</sequence>
<feature type="compositionally biased region" description="Acidic residues" evidence="1">
    <location>
        <begin position="152"/>
        <end position="177"/>
    </location>
</feature>
<feature type="region of interest" description="Disordered" evidence="1">
    <location>
        <begin position="1"/>
        <end position="43"/>
    </location>
</feature>
<protein>
    <submittedName>
        <fullName evidence="2">Uncharacterized protein</fullName>
    </submittedName>
</protein>
<feature type="compositionally biased region" description="Basic and acidic residues" evidence="1">
    <location>
        <begin position="11"/>
        <end position="43"/>
    </location>
</feature>
<name>A0A0G2ARK5_9BACT</name>
<accession>A0A0G2ARK5</accession>
<evidence type="ECO:0000313" key="3">
    <source>
        <dbReference type="Proteomes" id="UP000033865"/>
    </source>
</evidence>
<dbReference type="AlphaFoldDB" id="A0A0G2ARK5"/>